<dbReference type="GO" id="GO:0009100">
    <property type="term" value="P:glycoprotein metabolic process"/>
    <property type="evidence" value="ECO:0007669"/>
    <property type="project" value="UniProtKB-ARBA"/>
</dbReference>
<keyword evidence="3" id="KW-1133">Transmembrane helix</keyword>
<accession>A0AAJ8E228</accession>
<comment type="subcellular location">
    <subcellularLocation>
        <location evidence="1">Membrane</location>
        <topology evidence="1">Single-pass membrane protein</topology>
    </subcellularLocation>
</comment>
<feature type="domain" description="LicD/FKTN/FKRP nucleotidyltransferase" evidence="5">
    <location>
        <begin position="273"/>
        <end position="311"/>
    </location>
</feature>
<reference evidence="6" key="1">
    <citation type="submission" date="2025-02" db="EMBL/GenBank/DDBJ databases">
        <authorList>
            <consortium name="NCBI Genome Project"/>
        </authorList>
    </citation>
    <scope>NUCLEOTIDE SEQUENCE</scope>
</reference>
<reference evidence="6" key="2">
    <citation type="submission" date="2025-08" db="UniProtKB">
        <authorList>
            <consortium name="RefSeq"/>
        </authorList>
    </citation>
    <scope>IDENTIFICATION</scope>
</reference>
<keyword evidence="2" id="KW-0812">Transmembrane</keyword>
<dbReference type="PANTHER" id="PTHR15407:SF28">
    <property type="entry name" value="RIBITOL-5-PHOSPHATE TRANSFERASE FKTN"/>
    <property type="match status" value="1"/>
</dbReference>
<keyword evidence="4" id="KW-0472">Membrane</keyword>
<dbReference type="RefSeq" id="XP_059604039.1">
    <property type="nucleotide sequence ID" value="XM_059749061.1"/>
</dbReference>
<feature type="domain" description="LicD/FKTN/FKRP nucleotidyltransferase" evidence="5">
    <location>
        <begin position="159"/>
        <end position="267"/>
    </location>
</feature>
<dbReference type="PANTHER" id="PTHR15407">
    <property type="entry name" value="FUKUTIN-RELATED"/>
    <property type="match status" value="1"/>
</dbReference>
<proteinExistence type="predicted"/>
<dbReference type="KEGG" id="ang:An08g05380"/>
<gene>
    <name evidence="6" type="ORF">An08g05380</name>
</gene>
<evidence type="ECO:0000256" key="1">
    <source>
        <dbReference type="ARBA" id="ARBA00004167"/>
    </source>
</evidence>
<evidence type="ECO:0000256" key="2">
    <source>
        <dbReference type="ARBA" id="ARBA00022692"/>
    </source>
</evidence>
<dbReference type="Pfam" id="PF04991">
    <property type="entry name" value="LicD"/>
    <property type="match status" value="2"/>
</dbReference>
<evidence type="ECO:0000256" key="4">
    <source>
        <dbReference type="ARBA" id="ARBA00023136"/>
    </source>
</evidence>
<sequence>MGMEHWHAGVLRAANQLPVVMAVILADLDLQSVIHGKGPRPIPNFRAGTYLAALIVSTGGLLFSRPMHHANYMFRLATARPSPAEHSNHGSFVNRNDPDPLWQKYGLNKSDEFKYFHEPGRDDTLGHYDSRFFQGEPVPDAERSITLTHMIRAYLNFFEDNGLETWIAHGTLLGWWWNGKIMPWDWDIDTQVMDTTLFHLADHFNQTVVQYTTTDPDVERRYLLDINPWARQRDRGMGLNIIDARWIDISTGLYIDITGLSRLTAEKPTEWECKNGHKYQTHDIYPLRRSTFEGVPAKVPFRYDGVLTEEYTKKALTNTQFHNHTWDAELEEWVLDVPAAMDDRQIGVQGTGGVVDSQRSAESI</sequence>
<dbReference type="AlphaFoldDB" id="A0AAJ8E228"/>
<protein>
    <recommendedName>
        <fullName evidence="5">LicD/FKTN/FKRP nucleotidyltransferase domain-containing protein</fullName>
    </recommendedName>
</protein>
<evidence type="ECO:0000313" key="6">
    <source>
        <dbReference type="RefSeq" id="XP_059604039.1"/>
    </source>
</evidence>
<dbReference type="GeneID" id="4982854"/>
<dbReference type="GO" id="GO:0016020">
    <property type="term" value="C:membrane"/>
    <property type="evidence" value="ECO:0007669"/>
    <property type="project" value="UniProtKB-SubCell"/>
</dbReference>
<dbReference type="InterPro" id="IPR009644">
    <property type="entry name" value="FKTN/MNN4/W02B3.4-1"/>
</dbReference>
<evidence type="ECO:0000259" key="5">
    <source>
        <dbReference type="Pfam" id="PF04991"/>
    </source>
</evidence>
<name>A0AAJ8E228_ASPNG</name>
<organism evidence="6">
    <name type="scientific">Aspergillus niger</name>
    <dbReference type="NCBI Taxonomy" id="5061"/>
    <lineage>
        <taxon>Eukaryota</taxon>
        <taxon>Fungi</taxon>
        <taxon>Dikarya</taxon>
        <taxon>Ascomycota</taxon>
        <taxon>Pezizomycotina</taxon>
        <taxon>Eurotiomycetes</taxon>
        <taxon>Eurotiomycetidae</taxon>
        <taxon>Eurotiales</taxon>
        <taxon>Aspergillaceae</taxon>
        <taxon>Aspergillus</taxon>
        <taxon>Aspergillus subgen. Circumdati</taxon>
    </lineage>
</organism>
<dbReference type="InterPro" id="IPR007074">
    <property type="entry name" value="LicD/FKTN/FKRP_NTP_transf"/>
</dbReference>
<evidence type="ECO:0000256" key="3">
    <source>
        <dbReference type="ARBA" id="ARBA00022989"/>
    </source>
</evidence>